<comment type="similarity">
    <text evidence="6">Belongs to the precorrin methyltransferase family.</text>
</comment>
<evidence type="ECO:0000259" key="7">
    <source>
        <dbReference type="Pfam" id="PF00590"/>
    </source>
</evidence>
<dbReference type="FunFam" id="3.40.1010.10:FF:000001">
    <property type="entry name" value="Siroheme synthase"/>
    <property type="match status" value="1"/>
</dbReference>
<sequence length="256" mass="26911">MTFQPLVSLIGGGPGAWDLITVRGMRRLQDADVILADHLGPTSELHQLCSVDSKKLIDVSKLPYGHQVAQEKINNLLLTHAQSGKKVARLKGGDPYVFGRGFEELQFLASHGVACEVIPGVTSAISVPALAGVPITHRSVVHSFTVISGHLPPGHKDSRNNWEALAHTGGTLAVIMGVKNAPKIAAAIIAAGRAPETPAIVIQEGATTNQRGYRCTLGTLAETMKTHNIQPPAVYVIGDVAGLSTMSLSSEEPASS</sequence>
<dbReference type="Pfam" id="PF00590">
    <property type="entry name" value="TP_methylase"/>
    <property type="match status" value="1"/>
</dbReference>
<dbReference type="AlphaFoldDB" id="A0A6H9XK54"/>
<dbReference type="GO" id="GO:0019354">
    <property type="term" value="P:siroheme biosynthetic process"/>
    <property type="evidence" value="ECO:0007669"/>
    <property type="project" value="InterPro"/>
</dbReference>
<dbReference type="EC" id="2.1.1.107" evidence="1"/>
<dbReference type="GeneID" id="84575279"/>
<gene>
    <name evidence="8" type="primary">cysG</name>
    <name evidence="8" type="ORF">NCTC10254_01924</name>
</gene>
<keyword evidence="3 6" id="KW-0808">Transferase</keyword>
<evidence type="ECO:0000256" key="5">
    <source>
        <dbReference type="ARBA" id="ARBA00023244"/>
    </source>
</evidence>
<evidence type="ECO:0000256" key="2">
    <source>
        <dbReference type="ARBA" id="ARBA00022603"/>
    </source>
</evidence>
<dbReference type="Gene3D" id="3.30.950.10">
    <property type="entry name" value="Methyltransferase, Cobalt-precorrin-4 Transmethylase, Domain 2"/>
    <property type="match status" value="1"/>
</dbReference>
<dbReference type="PANTHER" id="PTHR45790:SF3">
    <property type="entry name" value="S-ADENOSYL-L-METHIONINE-DEPENDENT UROPORPHYRINOGEN III METHYLTRANSFERASE, CHLOROPLASTIC"/>
    <property type="match status" value="1"/>
</dbReference>
<evidence type="ECO:0000256" key="6">
    <source>
        <dbReference type="RuleBase" id="RU003960"/>
    </source>
</evidence>
<feature type="domain" description="Tetrapyrrole methylase" evidence="7">
    <location>
        <begin position="7"/>
        <end position="221"/>
    </location>
</feature>
<evidence type="ECO:0000256" key="1">
    <source>
        <dbReference type="ARBA" id="ARBA00012162"/>
    </source>
</evidence>
<dbReference type="RefSeq" id="WP_005525921.1">
    <property type="nucleotide sequence ID" value="NZ_CP050134.2"/>
</dbReference>
<dbReference type="InterPro" id="IPR035996">
    <property type="entry name" value="4pyrrol_Methylase_sf"/>
</dbReference>
<dbReference type="EMBL" id="UARK01000023">
    <property type="protein sequence ID" value="SPW30815.1"/>
    <property type="molecule type" value="Genomic_DNA"/>
</dbReference>
<dbReference type="NCBIfam" id="NF004790">
    <property type="entry name" value="PRK06136.1"/>
    <property type="match status" value="1"/>
</dbReference>
<dbReference type="InterPro" id="IPR014776">
    <property type="entry name" value="4pyrrole_Mease_sub2"/>
</dbReference>
<dbReference type="InterPro" id="IPR000878">
    <property type="entry name" value="4pyrrol_Mease"/>
</dbReference>
<dbReference type="GO" id="GO:0016829">
    <property type="term" value="F:lyase activity"/>
    <property type="evidence" value="ECO:0007669"/>
    <property type="project" value="UniProtKB-KW"/>
</dbReference>
<evidence type="ECO:0000313" key="8">
    <source>
        <dbReference type="EMBL" id="SPW30815.1"/>
    </source>
</evidence>
<dbReference type="Gene3D" id="3.40.1010.10">
    <property type="entry name" value="Cobalt-precorrin-4 Transmethylase, Domain 1"/>
    <property type="match status" value="1"/>
</dbReference>
<dbReference type="GO" id="GO:0004851">
    <property type="term" value="F:uroporphyrin-III C-methyltransferase activity"/>
    <property type="evidence" value="ECO:0007669"/>
    <property type="project" value="UniProtKB-EC"/>
</dbReference>
<evidence type="ECO:0000256" key="3">
    <source>
        <dbReference type="ARBA" id="ARBA00022679"/>
    </source>
</evidence>
<evidence type="ECO:0000256" key="4">
    <source>
        <dbReference type="ARBA" id="ARBA00022691"/>
    </source>
</evidence>
<reference evidence="8 9" key="1">
    <citation type="submission" date="2018-06" db="EMBL/GenBank/DDBJ databases">
        <authorList>
            <consortium name="Pathogen Informatics"/>
            <person name="Doyle S."/>
        </authorList>
    </citation>
    <scope>NUCLEOTIDE SEQUENCE [LARGE SCALE GENOMIC DNA]</scope>
    <source>
        <strain evidence="8 9">NCTC10254</strain>
    </source>
</reference>
<dbReference type="NCBIfam" id="TIGR01469">
    <property type="entry name" value="cobA_cysG_Cterm"/>
    <property type="match status" value="1"/>
</dbReference>
<keyword evidence="8" id="KW-0456">Lyase</keyword>
<evidence type="ECO:0000313" key="9">
    <source>
        <dbReference type="Proteomes" id="UP000249886"/>
    </source>
</evidence>
<name>A0A6H9XK54_9CORY</name>
<comment type="caution">
    <text evidence="8">The sequence shown here is derived from an EMBL/GenBank/DDBJ whole genome shotgun (WGS) entry which is preliminary data.</text>
</comment>
<dbReference type="GO" id="GO:0032259">
    <property type="term" value="P:methylation"/>
    <property type="evidence" value="ECO:0007669"/>
    <property type="project" value="UniProtKB-KW"/>
</dbReference>
<dbReference type="InterPro" id="IPR050161">
    <property type="entry name" value="Siro_Cobalamin_biosynth"/>
</dbReference>
<dbReference type="Proteomes" id="UP000249886">
    <property type="component" value="Unassembled WGS sequence"/>
</dbReference>
<dbReference type="PANTHER" id="PTHR45790">
    <property type="entry name" value="SIROHEME SYNTHASE-RELATED"/>
    <property type="match status" value="1"/>
</dbReference>
<organism evidence="8 9">
    <name type="scientific">Corynebacterium matruchotii</name>
    <dbReference type="NCBI Taxonomy" id="43768"/>
    <lineage>
        <taxon>Bacteria</taxon>
        <taxon>Bacillati</taxon>
        <taxon>Actinomycetota</taxon>
        <taxon>Actinomycetes</taxon>
        <taxon>Mycobacteriales</taxon>
        <taxon>Corynebacteriaceae</taxon>
        <taxon>Corynebacterium</taxon>
    </lineage>
</organism>
<dbReference type="InterPro" id="IPR014777">
    <property type="entry name" value="4pyrrole_Mease_sub1"/>
</dbReference>
<proteinExistence type="inferred from homology"/>
<keyword evidence="2 6" id="KW-0489">Methyltransferase</keyword>
<dbReference type="InterPro" id="IPR006366">
    <property type="entry name" value="CobA/CysG_C"/>
</dbReference>
<dbReference type="PROSITE" id="PS00840">
    <property type="entry name" value="SUMT_2"/>
    <property type="match status" value="1"/>
</dbReference>
<keyword evidence="5" id="KW-0627">Porphyrin biosynthesis</keyword>
<accession>A0A6H9XK54</accession>
<dbReference type="InterPro" id="IPR003043">
    <property type="entry name" value="Uropor_MeTrfase_CS"/>
</dbReference>
<keyword evidence="4" id="KW-0949">S-adenosyl-L-methionine</keyword>
<protein>
    <recommendedName>
        <fullName evidence="1">uroporphyrinogen-III C-methyltransferase</fullName>
        <ecNumber evidence="1">2.1.1.107</ecNumber>
    </recommendedName>
</protein>
<dbReference type="CDD" id="cd11642">
    <property type="entry name" value="SUMT"/>
    <property type="match status" value="1"/>
</dbReference>
<dbReference type="SUPFAM" id="SSF53790">
    <property type="entry name" value="Tetrapyrrole methylase"/>
    <property type="match status" value="1"/>
</dbReference>
<dbReference type="FunFam" id="3.30.950.10:FF:000001">
    <property type="entry name" value="Siroheme synthase"/>
    <property type="match status" value="1"/>
</dbReference>